<keyword evidence="1" id="KW-0812">Transmembrane</keyword>
<dbReference type="AlphaFoldDB" id="A0A367RX67"/>
<comment type="caution">
    <text evidence="2">The sequence shown here is derived from an EMBL/GenBank/DDBJ whole genome shotgun (WGS) entry which is preliminary data.</text>
</comment>
<sequence length="172" mass="18926">MGLFQLIFKNKFLLILIAGLIVILFFHGMPFSFKPSDTGNYIGIAALAIAAWQVQDSRESKIEGAIASVSKGLEEAIGKVEADSDRRDSVHDQQLNLIHQQLTSLKEQSNFNKGDIGRLYDQIFENKDKLAEHGAALAVITKQGEIVLAIANMRSELGKLQADVEKIQSTSL</sequence>
<accession>A0A367RX67</accession>
<keyword evidence="1" id="KW-1133">Transmembrane helix</keyword>
<dbReference type="EMBL" id="LXQE01000034">
    <property type="protein sequence ID" value="RCJ41115.1"/>
    <property type="molecule type" value="Genomic_DNA"/>
</dbReference>
<feature type="transmembrane region" description="Helical" evidence="1">
    <location>
        <begin position="12"/>
        <end position="32"/>
    </location>
</feature>
<name>A0A367RX67_NOSPU</name>
<proteinExistence type="predicted"/>
<organism evidence="2 3">
    <name type="scientific">Nostoc punctiforme NIES-2108</name>
    <dbReference type="NCBI Taxonomy" id="1356359"/>
    <lineage>
        <taxon>Bacteria</taxon>
        <taxon>Bacillati</taxon>
        <taxon>Cyanobacteriota</taxon>
        <taxon>Cyanophyceae</taxon>
        <taxon>Nostocales</taxon>
        <taxon>Nostocaceae</taxon>
        <taxon>Nostoc</taxon>
    </lineage>
</organism>
<evidence type="ECO:0000256" key="1">
    <source>
        <dbReference type="SAM" id="Phobius"/>
    </source>
</evidence>
<evidence type="ECO:0000313" key="2">
    <source>
        <dbReference type="EMBL" id="RCJ41115.1"/>
    </source>
</evidence>
<dbReference type="Proteomes" id="UP000252085">
    <property type="component" value="Unassembled WGS sequence"/>
</dbReference>
<protein>
    <submittedName>
        <fullName evidence="2">Uncharacterized protein</fullName>
    </submittedName>
</protein>
<keyword evidence="1" id="KW-0472">Membrane</keyword>
<reference evidence="2 3" key="1">
    <citation type="submission" date="2016-04" db="EMBL/GenBank/DDBJ databases">
        <authorList>
            <person name="Evans L.H."/>
            <person name="Alamgir A."/>
            <person name="Owens N."/>
            <person name="Weber N.D."/>
            <person name="Virtaneva K."/>
            <person name="Barbian K."/>
            <person name="Babar A."/>
            <person name="Rosenke K."/>
        </authorList>
    </citation>
    <scope>NUCLEOTIDE SEQUENCE [LARGE SCALE GENOMIC DNA]</scope>
    <source>
        <strain evidence="2">NIES-2108</strain>
    </source>
</reference>
<gene>
    <name evidence="2" type="ORF">A6769_38845</name>
</gene>
<evidence type="ECO:0000313" key="3">
    <source>
        <dbReference type="Proteomes" id="UP000252085"/>
    </source>
</evidence>